<keyword evidence="1" id="KW-0175">Coiled coil</keyword>
<gene>
    <name evidence="3" type="ORF">AURANDRAFT_72290</name>
</gene>
<sequence>MNCDSDDMSMADLALRALGKFTRAVRTSSSHTVSAMHNNVPNVIPVDSESEPVSAPKYDITRADIEKSDSRPEGTTKVSSVVCGDTAGDAREETPPSQEGSSLMRSLGDEAKGYPEVMLQHHIDNGADLQPISGARLSHLSNTLSSGRVLNRPGISPFVHDSVESTITLEARDYTAERAARSDAGSTFPRQPRAAAIQPPSFTDRRSSFVVGLTRLLVGPSWLENVFDMPSGAIETARSSAKQLSTDVPQSHSRRIGRPQAIHEEIHQREIAEIDAKHIAMKKELMCQSLQAALSLPMLLRKVPRDKVAKAFASDITETRRNHMVIHMRQSGCKETRDSNRTALQLVEVTSRLEAVKCMAAVGSVAAAKLVLQHRKQQEFDVACLPLPSSKGETERYSNRIESLEEDLRRARCQVSASANIALERACASGQIIPRSGARKAAIGNSLKTNTAGDQITMLQPELNKLGGKNPVARVRLDGANATSKWLCGEVRDAPRLQKDLSSPHCGYGSLHRVSKLAVFSNLKKISQLAADGDAVESDRVDECCAVYSHELPDAFSEEENTRNLQINNTWPADCSNCDSEKVLGAALCEGTSSDSQVIHGDAICALHASFAAARAAHASEIGGLKSALAAARASSATTNRDTSFSNLETERNSTEDRDMMVEALRLELKALTSAHGREIQRLKTSLQADVSAGATRKMSDDESKTMIEMLRNQLEAAGLKPIDKVISFEDAKAKLHAAVQRLMRGELEAESELEEWDAINPRAFVRAHPDHAREEKEKILAWEARNTPLNEEALRTMRSFVPEDIMTNSSAKSLLEAGVTPALARRLINNRALWLIRVHEASIRRLHLDL</sequence>
<dbReference type="KEGG" id="aaf:AURANDRAFT_72290"/>
<dbReference type="InParanoid" id="F0YI43"/>
<dbReference type="GeneID" id="20228642"/>
<evidence type="ECO:0000256" key="1">
    <source>
        <dbReference type="SAM" id="Coils"/>
    </source>
</evidence>
<dbReference type="EMBL" id="GL833143">
    <property type="protein sequence ID" value="EGB05164.1"/>
    <property type="molecule type" value="Genomic_DNA"/>
</dbReference>
<accession>F0YI43</accession>
<evidence type="ECO:0000256" key="2">
    <source>
        <dbReference type="SAM" id="MobiDB-lite"/>
    </source>
</evidence>
<feature type="coiled-coil region" evidence="1">
    <location>
        <begin position="394"/>
        <end position="421"/>
    </location>
</feature>
<feature type="region of interest" description="Disordered" evidence="2">
    <location>
        <begin position="67"/>
        <end position="103"/>
    </location>
</feature>
<keyword evidence="4" id="KW-1185">Reference proteome</keyword>
<name>F0YI43_AURAN</name>
<evidence type="ECO:0000313" key="3">
    <source>
        <dbReference type="EMBL" id="EGB05164.1"/>
    </source>
</evidence>
<protein>
    <submittedName>
        <fullName evidence="3">Uncharacterized protein</fullName>
    </submittedName>
</protein>
<organism evidence="4">
    <name type="scientific">Aureococcus anophagefferens</name>
    <name type="common">Harmful bloom alga</name>
    <dbReference type="NCBI Taxonomy" id="44056"/>
    <lineage>
        <taxon>Eukaryota</taxon>
        <taxon>Sar</taxon>
        <taxon>Stramenopiles</taxon>
        <taxon>Ochrophyta</taxon>
        <taxon>Pelagophyceae</taxon>
        <taxon>Pelagomonadales</taxon>
        <taxon>Pelagomonadaceae</taxon>
        <taxon>Aureococcus</taxon>
    </lineage>
</organism>
<reference evidence="3 4" key="1">
    <citation type="journal article" date="2011" name="Proc. Natl. Acad. Sci. U.S.A.">
        <title>Niche of harmful alga Aureococcus anophagefferens revealed through ecogenomics.</title>
        <authorList>
            <person name="Gobler C.J."/>
            <person name="Berry D.L."/>
            <person name="Dyhrman S.T."/>
            <person name="Wilhelm S.W."/>
            <person name="Salamov A."/>
            <person name="Lobanov A.V."/>
            <person name="Zhang Y."/>
            <person name="Collier J.L."/>
            <person name="Wurch L.L."/>
            <person name="Kustka A.B."/>
            <person name="Dill B.D."/>
            <person name="Shah M."/>
            <person name="VerBerkmoes N.C."/>
            <person name="Kuo A."/>
            <person name="Terry A."/>
            <person name="Pangilinan J."/>
            <person name="Lindquist E.A."/>
            <person name="Lucas S."/>
            <person name="Paulsen I.T."/>
            <person name="Hattenrath-Lehmann T.K."/>
            <person name="Talmage S.C."/>
            <person name="Walker E.A."/>
            <person name="Koch F."/>
            <person name="Burson A.M."/>
            <person name="Marcoval M.A."/>
            <person name="Tang Y.Z."/>
            <person name="Lecleir G.R."/>
            <person name="Coyne K.J."/>
            <person name="Berg G.M."/>
            <person name="Bertrand E.M."/>
            <person name="Saito M.A."/>
            <person name="Gladyshev V.N."/>
            <person name="Grigoriev I.V."/>
        </authorList>
    </citation>
    <scope>NUCLEOTIDE SEQUENCE [LARGE SCALE GENOMIC DNA]</scope>
    <source>
        <strain evidence="4">CCMP 1984</strain>
    </source>
</reference>
<proteinExistence type="predicted"/>
<evidence type="ECO:0000313" key="4">
    <source>
        <dbReference type="Proteomes" id="UP000002729"/>
    </source>
</evidence>
<dbReference type="AlphaFoldDB" id="F0YI43"/>
<dbReference type="RefSeq" id="XP_009040065.1">
    <property type="nucleotide sequence ID" value="XM_009041817.1"/>
</dbReference>
<dbReference type="Proteomes" id="UP000002729">
    <property type="component" value="Unassembled WGS sequence"/>
</dbReference>